<evidence type="ECO:0000313" key="2">
    <source>
        <dbReference type="Proteomes" id="UP000821865"/>
    </source>
</evidence>
<reference evidence="1" key="1">
    <citation type="submission" date="2020-05" db="EMBL/GenBank/DDBJ databases">
        <title>Large-scale comparative analyses of tick genomes elucidate their genetic diversity and vector capacities.</title>
        <authorList>
            <person name="Jia N."/>
            <person name="Wang J."/>
            <person name="Shi W."/>
            <person name="Du L."/>
            <person name="Sun Y."/>
            <person name="Zhan W."/>
            <person name="Jiang J."/>
            <person name="Wang Q."/>
            <person name="Zhang B."/>
            <person name="Ji P."/>
            <person name="Sakyi L.B."/>
            <person name="Cui X."/>
            <person name="Yuan T."/>
            <person name="Jiang B."/>
            <person name="Yang W."/>
            <person name="Lam T.T.-Y."/>
            <person name="Chang Q."/>
            <person name="Ding S."/>
            <person name="Wang X."/>
            <person name="Zhu J."/>
            <person name="Ruan X."/>
            <person name="Zhao L."/>
            <person name="Wei J."/>
            <person name="Que T."/>
            <person name="Du C."/>
            <person name="Cheng J."/>
            <person name="Dai P."/>
            <person name="Han X."/>
            <person name="Huang E."/>
            <person name="Gao Y."/>
            <person name="Liu J."/>
            <person name="Shao H."/>
            <person name="Ye R."/>
            <person name="Li L."/>
            <person name="Wei W."/>
            <person name="Wang X."/>
            <person name="Wang C."/>
            <person name="Yang T."/>
            <person name="Huo Q."/>
            <person name="Li W."/>
            <person name="Guo W."/>
            <person name="Chen H."/>
            <person name="Zhou L."/>
            <person name="Ni X."/>
            <person name="Tian J."/>
            <person name="Zhou Y."/>
            <person name="Sheng Y."/>
            <person name="Liu T."/>
            <person name="Pan Y."/>
            <person name="Xia L."/>
            <person name="Li J."/>
            <person name="Zhao F."/>
            <person name="Cao W."/>
        </authorList>
    </citation>
    <scope>NUCLEOTIDE SEQUENCE</scope>
    <source>
        <strain evidence="1">Dsil-2018</strain>
    </source>
</reference>
<evidence type="ECO:0000313" key="1">
    <source>
        <dbReference type="EMBL" id="KAH7945146.1"/>
    </source>
</evidence>
<comment type="caution">
    <text evidence="1">The sequence shown here is derived from an EMBL/GenBank/DDBJ whole genome shotgun (WGS) entry which is preliminary data.</text>
</comment>
<proteinExistence type="predicted"/>
<protein>
    <submittedName>
        <fullName evidence="1">Uncharacterized protein</fullName>
    </submittedName>
</protein>
<name>A0ACB8CJR1_DERSI</name>
<dbReference type="Proteomes" id="UP000821865">
    <property type="component" value="Chromosome 6"/>
</dbReference>
<gene>
    <name evidence="1" type="ORF">HPB49_007154</name>
</gene>
<keyword evidence="2" id="KW-1185">Reference proteome</keyword>
<sequence length="315" mass="35970">MAPLRLAWLLLCLGRASAASCQDTDYLGACTSNCGSYKFFVCSNVHRVSDYYHYVQQALHYPNLWFVLKDSHLDYYPAGSFADGNLTVIEFRNARVNSFTQFETGPNPFLGAEQTVTTIVFREDSSLPGSWAVFNRLAKLTKVEFRDMAHLELTSDFNLLPASVEKVYIYNSSIGYVHPRWLSQLNALRVVIIRDTNLNQFVRSMLPRPTPFLKELDLERNALTGLPVDIGEEMPELEFLNVGRNKITTLDEQSLTPLRRNGTYVYLFGNPFRCDCHLRFLVGYEESWTYSECALPENLRGRYLGTISADEMTCD</sequence>
<organism evidence="1 2">
    <name type="scientific">Dermacentor silvarum</name>
    <name type="common">Tick</name>
    <dbReference type="NCBI Taxonomy" id="543639"/>
    <lineage>
        <taxon>Eukaryota</taxon>
        <taxon>Metazoa</taxon>
        <taxon>Ecdysozoa</taxon>
        <taxon>Arthropoda</taxon>
        <taxon>Chelicerata</taxon>
        <taxon>Arachnida</taxon>
        <taxon>Acari</taxon>
        <taxon>Parasitiformes</taxon>
        <taxon>Ixodida</taxon>
        <taxon>Ixodoidea</taxon>
        <taxon>Ixodidae</taxon>
        <taxon>Rhipicephalinae</taxon>
        <taxon>Dermacentor</taxon>
    </lineage>
</organism>
<dbReference type="EMBL" id="CM023475">
    <property type="protein sequence ID" value="KAH7945146.1"/>
    <property type="molecule type" value="Genomic_DNA"/>
</dbReference>
<accession>A0ACB8CJR1</accession>